<accession>A0ABZ0Z101</accession>
<keyword evidence="2" id="KW-1185">Reference proteome</keyword>
<evidence type="ECO:0000313" key="1">
    <source>
        <dbReference type="EMBL" id="WQJ52865.1"/>
    </source>
</evidence>
<dbReference type="Proteomes" id="UP001349343">
    <property type="component" value="Segment"/>
</dbReference>
<dbReference type="EMBL" id="OR769222">
    <property type="protein sequence ID" value="WQJ52865.1"/>
    <property type="molecule type" value="Genomic_DNA"/>
</dbReference>
<sequence>MTLTILLSIIVISVAGLLLAIYETNKHTKQCNKEIIEYIGLKTNITYKLTDKEKNRVLFIRILGVSDDRIYSYICNTLNGNIGLYKNTKEYLHHIISKCEVEEMSEWEPKEEPKNY</sequence>
<proteinExistence type="predicted"/>
<organism evidence="1 2">
    <name type="scientific">phage Lak_Megaphage_RVC_JS4_GC31</name>
    <dbReference type="NCBI Taxonomy" id="3109228"/>
    <lineage>
        <taxon>Viruses</taxon>
        <taxon>Duplodnaviria</taxon>
        <taxon>Heunggongvirae</taxon>
        <taxon>Uroviricota</taxon>
        <taxon>Caudoviricetes</taxon>
        <taxon>Caudoviricetes code 15 clade</taxon>
    </lineage>
</organism>
<name>A0ABZ0Z101_9CAUD</name>
<reference evidence="1 2" key="1">
    <citation type="submission" date="2023-11" db="EMBL/GenBank/DDBJ databases">
        <authorList>
            <person name="Cook R."/>
            <person name="Crisci M."/>
            <person name="Pye H."/>
            <person name="Adriaenssens E."/>
            <person name="Santini J."/>
        </authorList>
    </citation>
    <scope>NUCLEOTIDE SEQUENCE [LARGE SCALE GENOMIC DNA]</scope>
    <source>
        <strain evidence="1">Lak_Megaphage_RVC_JS4_GC31</strain>
    </source>
</reference>
<evidence type="ECO:0000313" key="2">
    <source>
        <dbReference type="Proteomes" id="UP001349343"/>
    </source>
</evidence>
<protein>
    <submittedName>
        <fullName evidence="1">Uncharacterized protein</fullName>
    </submittedName>
</protein>